<dbReference type="Gene3D" id="1.10.10.10">
    <property type="entry name" value="Winged helix-like DNA-binding domain superfamily/Winged helix DNA-binding domain"/>
    <property type="match status" value="1"/>
</dbReference>
<evidence type="ECO:0000313" key="4">
    <source>
        <dbReference type="Proteomes" id="UP000594118"/>
    </source>
</evidence>
<dbReference type="Pfam" id="PF12840">
    <property type="entry name" value="HTH_20"/>
    <property type="match status" value="1"/>
</dbReference>
<dbReference type="RefSeq" id="WP_193080289.1">
    <property type="nucleotide sequence ID" value="NZ_CP045201.1"/>
</dbReference>
<dbReference type="InterPro" id="IPR011991">
    <property type="entry name" value="ArsR-like_HTH"/>
</dbReference>
<accession>A0A7L9WRW0</accession>
<protein>
    <submittedName>
        <fullName evidence="3">Helix-turn-helix domain-containing protein</fullName>
    </submittedName>
</protein>
<dbReference type="PANTHER" id="PTHR43428:SF1">
    <property type="entry name" value="ARSENATE REDUCTASE"/>
    <property type="match status" value="1"/>
</dbReference>
<feature type="domain" description="HTH arsR-type" evidence="2">
    <location>
        <begin position="1"/>
        <end position="94"/>
    </location>
</feature>
<dbReference type="KEGG" id="pshq:F3W81_16330"/>
<dbReference type="GO" id="GO:0046685">
    <property type="term" value="P:response to arsenic-containing substance"/>
    <property type="evidence" value="ECO:0007669"/>
    <property type="project" value="UniProtKB-KW"/>
</dbReference>
<proteinExistence type="predicted"/>
<dbReference type="Pfam" id="PF01451">
    <property type="entry name" value="LMWPc"/>
    <property type="match status" value="1"/>
</dbReference>
<dbReference type="SMART" id="SM00226">
    <property type="entry name" value="LMWPc"/>
    <property type="match status" value="1"/>
</dbReference>
<dbReference type="PANTHER" id="PTHR43428">
    <property type="entry name" value="ARSENATE REDUCTASE"/>
    <property type="match status" value="1"/>
</dbReference>
<keyword evidence="1" id="KW-0059">Arsenical resistance</keyword>
<keyword evidence="4" id="KW-1185">Reference proteome</keyword>
<dbReference type="EMBL" id="CP045201">
    <property type="protein sequence ID" value="QOL82258.1"/>
    <property type="molecule type" value="Genomic_DNA"/>
</dbReference>
<dbReference type="InterPro" id="IPR036390">
    <property type="entry name" value="WH_DNA-bd_sf"/>
</dbReference>
<name>A0A7L9WRW0_9RHOB</name>
<dbReference type="CDD" id="cd00090">
    <property type="entry name" value="HTH_ARSR"/>
    <property type="match status" value="1"/>
</dbReference>
<dbReference type="SMART" id="SM00418">
    <property type="entry name" value="HTH_ARSR"/>
    <property type="match status" value="1"/>
</dbReference>
<dbReference type="CDD" id="cd16345">
    <property type="entry name" value="LMWP_ArsC"/>
    <property type="match status" value="1"/>
</dbReference>
<evidence type="ECO:0000259" key="2">
    <source>
        <dbReference type="PROSITE" id="PS50987"/>
    </source>
</evidence>
<dbReference type="SUPFAM" id="SSF52788">
    <property type="entry name" value="Phosphotyrosine protein phosphatases I"/>
    <property type="match status" value="1"/>
</dbReference>
<dbReference type="InterPro" id="IPR036196">
    <property type="entry name" value="Ptyr_pPase_sf"/>
</dbReference>
<evidence type="ECO:0000256" key="1">
    <source>
        <dbReference type="ARBA" id="ARBA00022849"/>
    </source>
</evidence>
<evidence type="ECO:0000313" key="3">
    <source>
        <dbReference type="EMBL" id="QOL82258.1"/>
    </source>
</evidence>
<reference evidence="3 4" key="1">
    <citation type="submission" date="2019-10" db="EMBL/GenBank/DDBJ databases">
        <title>Pseudopuniceibacterium sp. HQ09 islated from Antarctica.</title>
        <authorList>
            <person name="Liao L."/>
            <person name="Su S."/>
            <person name="Chen B."/>
            <person name="Yu Y."/>
        </authorList>
    </citation>
    <scope>NUCLEOTIDE SEQUENCE [LARGE SCALE GENOMIC DNA]</scope>
    <source>
        <strain evidence="3 4">HQ09</strain>
    </source>
</reference>
<dbReference type="AlphaFoldDB" id="A0A7L9WRW0"/>
<dbReference type="InterPro" id="IPR023485">
    <property type="entry name" value="Ptyr_pPase"/>
</dbReference>
<dbReference type="Proteomes" id="UP000594118">
    <property type="component" value="Chromosome"/>
</dbReference>
<dbReference type="SUPFAM" id="SSF46785">
    <property type="entry name" value="Winged helix' DNA-binding domain"/>
    <property type="match status" value="1"/>
</dbReference>
<dbReference type="GO" id="GO:0003700">
    <property type="term" value="F:DNA-binding transcription factor activity"/>
    <property type="evidence" value="ECO:0007669"/>
    <property type="project" value="InterPro"/>
</dbReference>
<dbReference type="InterPro" id="IPR001845">
    <property type="entry name" value="HTH_ArsR_DNA-bd_dom"/>
</dbReference>
<gene>
    <name evidence="3" type="ORF">F3W81_16330</name>
</gene>
<dbReference type="Gene3D" id="3.40.50.2300">
    <property type="match status" value="1"/>
</dbReference>
<organism evidence="3 4">
    <name type="scientific">Pseudooceanicola spongiae</name>
    <dbReference type="NCBI Taxonomy" id="2613965"/>
    <lineage>
        <taxon>Bacteria</taxon>
        <taxon>Pseudomonadati</taxon>
        <taxon>Pseudomonadota</taxon>
        <taxon>Alphaproteobacteria</taxon>
        <taxon>Rhodobacterales</taxon>
        <taxon>Paracoccaceae</taxon>
        <taxon>Pseudooceanicola</taxon>
    </lineage>
</organism>
<dbReference type="PROSITE" id="PS50987">
    <property type="entry name" value="HTH_ARSR_2"/>
    <property type="match status" value="1"/>
</dbReference>
<sequence>MEIELAAQLATLGHPQRLRIWRLLMRRYPDALPAGEIAEATGLKNSTLSVYLSALRKAALITQDRLGTSLRYRAEVGSAAMMLNHLFADCCRSRPELCFAPLAAPRSVLFLCTGNSARSLMAEALLRDLGAGRFAVHSAGKQPAGAPHPLALEVLRAQGHDTDGLHSKGFDAVPEQVDVVLTLCDRAANEDCPAFPGQPLTSHWGLPDPVTLGDFQQTYAALHQRLTAFLSLAVDTHDRAALQRGLDAIAHTGVPA</sequence>
<dbReference type="InterPro" id="IPR036388">
    <property type="entry name" value="WH-like_DNA-bd_sf"/>
</dbReference>